<evidence type="ECO:0000256" key="11">
    <source>
        <dbReference type="ARBA" id="ARBA00023004"/>
    </source>
</evidence>
<dbReference type="CDD" id="cd00130">
    <property type="entry name" value="PAS"/>
    <property type="match status" value="1"/>
</dbReference>
<dbReference type="PROSITE" id="PS50109">
    <property type="entry name" value="HIS_KIN"/>
    <property type="match status" value="1"/>
</dbReference>
<keyword evidence="13" id="KW-0411">Iron-sulfur</keyword>
<dbReference type="CDD" id="cd16917">
    <property type="entry name" value="HATPase_UhpB-NarQ-NarX-like"/>
    <property type="match status" value="1"/>
</dbReference>
<dbReference type="PANTHER" id="PTHR24421">
    <property type="entry name" value="NITRATE/NITRITE SENSOR PROTEIN NARX-RELATED"/>
    <property type="match status" value="1"/>
</dbReference>
<dbReference type="InterPro" id="IPR050482">
    <property type="entry name" value="Sensor_HK_TwoCompSys"/>
</dbReference>
<organism evidence="19 20">
    <name type="scientific">Ancylobacter novellus</name>
    <name type="common">Thiobacillus novellus</name>
    <dbReference type="NCBI Taxonomy" id="921"/>
    <lineage>
        <taxon>Bacteria</taxon>
        <taxon>Pseudomonadati</taxon>
        <taxon>Pseudomonadota</taxon>
        <taxon>Alphaproteobacteria</taxon>
        <taxon>Hyphomicrobiales</taxon>
        <taxon>Xanthobacteraceae</taxon>
        <taxon>Ancylobacter</taxon>
    </lineage>
</organism>
<dbReference type="InterPro" id="IPR013656">
    <property type="entry name" value="PAS_4"/>
</dbReference>
<feature type="domain" description="Histidine kinase" evidence="16">
    <location>
        <begin position="158"/>
        <end position="349"/>
    </location>
</feature>
<keyword evidence="11" id="KW-0408">Iron</keyword>
<dbReference type="AlphaFoldDB" id="A0A2W5KA74"/>
<dbReference type="PROSITE" id="PS50112">
    <property type="entry name" value="PAS"/>
    <property type="match status" value="1"/>
</dbReference>
<evidence type="ECO:0000256" key="15">
    <source>
        <dbReference type="ARBA" id="ARBA00030800"/>
    </source>
</evidence>
<comment type="function">
    <text evidence="14">Member of the two-component regulatory system NreB/NreC involved in the control of dissimilatory nitrate/nitrite reduction in response to oxygen. NreB functions as a direct oxygen sensor histidine kinase which is autophosphorylated, in the absence of oxygen, probably at the conserved histidine residue, and transfers its phosphate group probably to a conserved aspartate residue of NreC. NreB/NreC activates the expression of the nitrate (narGHJI) and nitrite (nir) reductase operons, as well as the putative nitrate transporter gene narT.</text>
</comment>
<evidence type="ECO:0000256" key="10">
    <source>
        <dbReference type="ARBA" id="ARBA00022777"/>
    </source>
</evidence>
<evidence type="ECO:0000313" key="20">
    <source>
        <dbReference type="Proteomes" id="UP000249577"/>
    </source>
</evidence>
<evidence type="ECO:0000256" key="3">
    <source>
        <dbReference type="ARBA" id="ARBA00004496"/>
    </source>
</evidence>
<evidence type="ECO:0000256" key="6">
    <source>
        <dbReference type="ARBA" id="ARBA00022485"/>
    </source>
</evidence>
<keyword evidence="12" id="KW-0902">Two-component regulatory system</keyword>
<evidence type="ECO:0000256" key="9">
    <source>
        <dbReference type="ARBA" id="ARBA00022723"/>
    </source>
</evidence>
<sequence>MSPTDADRRLRRALLDNMPDMAWLKDRDSRYLAVSAAYLEALGVAEADVIGKRPEEVWPPEVAEVYLRTDRAVLKSGKRRRYEESRRDPAGELRWYDTIKSPIRDESGRIVGTVGISRDITRRKASEAELIASRAELRRLSGAEQRARESERARIARELHDELGQTLTAIKMQLVSLKSSAPIPAEALGSRFDRLIGIVDRSVVDLRRIATELRPLILDELGLPAALEWLTQTVSEQAQLPVTLDFEAGDPPFDPDARTAAFRIVQEALTNAVRHGGATRVRVSGRRRGEAVEIAVEDDGRGIDPSSTATGRLGLAGMRERARLAGGSVEILGEAGRGTTVTVRLPLTRGRARRPRR</sequence>
<dbReference type="SMART" id="SM00091">
    <property type="entry name" value="PAS"/>
    <property type="match status" value="1"/>
</dbReference>
<dbReference type="PROSITE" id="PS50113">
    <property type="entry name" value="PAC"/>
    <property type="match status" value="1"/>
</dbReference>
<comment type="catalytic activity">
    <reaction evidence="1">
        <text>ATP + protein L-histidine = ADP + protein N-phospho-L-histidine.</text>
        <dbReference type="EC" id="2.7.13.3"/>
    </reaction>
</comment>
<keyword evidence="10 19" id="KW-0418">Kinase</keyword>
<dbReference type="EMBL" id="QFPN01000008">
    <property type="protein sequence ID" value="PZQ12899.1"/>
    <property type="molecule type" value="Genomic_DNA"/>
</dbReference>
<proteinExistence type="predicted"/>
<dbReference type="Gene3D" id="3.30.450.20">
    <property type="entry name" value="PAS domain"/>
    <property type="match status" value="1"/>
</dbReference>
<feature type="domain" description="PAC" evidence="18">
    <location>
        <begin position="80"/>
        <end position="132"/>
    </location>
</feature>
<evidence type="ECO:0000256" key="5">
    <source>
        <dbReference type="ARBA" id="ARBA00017322"/>
    </source>
</evidence>
<keyword evidence="7" id="KW-0963">Cytoplasm</keyword>
<dbReference type="GO" id="GO:0046872">
    <property type="term" value="F:metal ion binding"/>
    <property type="evidence" value="ECO:0007669"/>
    <property type="project" value="UniProtKB-KW"/>
</dbReference>
<dbReference type="GO" id="GO:0016020">
    <property type="term" value="C:membrane"/>
    <property type="evidence" value="ECO:0007669"/>
    <property type="project" value="InterPro"/>
</dbReference>
<dbReference type="Pfam" id="PF07730">
    <property type="entry name" value="HisKA_3"/>
    <property type="match status" value="1"/>
</dbReference>
<keyword evidence="8" id="KW-0808">Transferase</keyword>
<comment type="subcellular location">
    <subcellularLocation>
        <location evidence="3">Cytoplasm</location>
    </subcellularLocation>
</comment>
<keyword evidence="9" id="KW-0479">Metal-binding</keyword>
<evidence type="ECO:0000256" key="7">
    <source>
        <dbReference type="ARBA" id="ARBA00022490"/>
    </source>
</evidence>
<evidence type="ECO:0000256" key="4">
    <source>
        <dbReference type="ARBA" id="ARBA00012438"/>
    </source>
</evidence>
<feature type="domain" description="PAS" evidence="17">
    <location>
        <begin position="7"/>
        <end position="77"/>
    </location>
</feature>
<dbReference type="InterPro" id="IPR003594">
    <property type="entry name" value="HATPase_dom"/>
</dbReference>
<dbReference type="InterPro" id="IPR035965">
    <property type="entry name" value="PAS-like_dom_sf"/>
</dbReference>
<dbReference type="Proteomes" id="UP000249577">
    <property type="component" value="Unassembled WGS sequence"/>
</dbReference>
<dbReference type="SUPFAM" id="SSF55785">
    <property type="entry name" value="PYP-like sensor domain (PAS domain)"/>
    <property type="match status" value="1"/>
</dbReference>
<dbReference type="InterPro" id="IPR011712">
    <property type="entry name" value="Sig_transdc_His_kin_sub3_dim/P"/>
</dbReference>
<dbReference type="PRINTS" id="PR00344">
    <property type="entry name" value="BCTRLSENSOR"/>
</dbReference>
<dbReference type="NCBIfam" id="TIGR00229">
    <property type="entry name" value="sensory_box"/>
    <property type="match status" value="1"/>
</dbReference>
<dbReference type="Pfam" id="PF08448">
    <property type="entry name" value="PAS_4"/>
    <property type="match status" value="1"/>
</dbReference>
<dbReference type="SMART" id="SM00387">
    <property type="entry name" value="HATPase_c"/>
    <property type="match status" value="1"/>
</dbReference>
<dbReference type="Pfam" id="PF02518">
    <property type="entry name" value="HATPase_c"/>
    <property type="match status" value="1"/>
</dbReference>
<dbReference type="PANTHER" id="PTHR24421:SF58">
    <property type="entry name" value="SIGNAL TRANSDUCTION HISTIDINE-PROTEIN KINASE_PHOSPHATASE UHPB"/>
    <property type="match status" value="1"/>
</dbReference>
<protein>
    <recommendedName>
        <fullName evidence="5">Oxygen sensor histidine kinase NreB</fullName>
        <ecNumber evidence="4">2.7.13.3</ecNumber>
    </recommendedName>
    <alternativeName>
        <fullName evidence="15">Nitrogen regulation protein B</fullName>
    </alternativeName>
</protein>
<accession>A0A2W5KA74</accession>
<dbReference type="InterPro" id="IPR005467">
    <property type="entry name" value="His_kinase_dom"/>
</dbReference>
<keyword evidence="6" id="KW-0004">4Fe-4S</keyword>
<name>A0A2W5KA74_ANCNO</name>
<dbReference type="InterPro" id="IPR004358">
    <property type="entry name" value="Sig_transdc_His_kin-like_C"/>
</dbReference>
<evidence type="ECO:0000313" key="19">
    <source>
        <dbReference type="EMBL" id="PZQ12899.1"/>
    </source>
</evidence>
<evidence type="ECO:0000256" key="8">
    <source>
        <dbReference type="ARBA" id="ARBA00022679"/>
    </source>
</evidence>
<evidence type="ECO:0000256" key="1">
    <source>
        <dbReference type="ARBA" id="ARBA00000085"/>
    </source>
</evidence>
<dbReference type="GO" id="GO:0000155">
    <property type="term" value="F:phosphorelay sensor kinase activity"/>
    <property type="evidence" value="ECO:0007669"/>
    <property type="project" value="InterPro"/>
</dbReference>
<evidence type="ECO:0000256" key="13">
    <source>
        <dbReference type="ARBA" id="ARBA00023014"/>
    </source>
</evidence>
<reference evidence="19 20" key="1">
    <citation type="submission" date="2017-08" db="EMBL/GenBank/DDBJ databases">
        <title>Infants hospitalized years apart are colonized by the same room-sourced microbial strains.</title>
        <authorList>
            <person name="Brooks B."/>
            <person name="Olm M.R."/>
            <person name="Firek B.A."/>
            <person name="Baker R."/>
            <person name="Thomas B.C."/>
            <person name="Morowitz M.J."/>
            <person name="Banfield J.F."/>
        </authorList>
    </citation>
    <scope>NUCLEOTIDE SEQUENCE [LARGE SCALE GENOMIC DNA]</scope>
    <source>
        <strain evidence="19">S2_005_003_R2_43</strain>
    </source>
</reference>
<evidence type="ECO:0000256" key="2">
    <source>
        <dbReference type="ARBA" id="ARBA00001966"/>
    </source>
</evidence>
<evidence type="ECO:0000259" key="16">
    <source>
        <dbReference type="PROSITE" id="PS50109"/>
    </source>
</evidence>
<evidence type="ECO:0000256" key="12">
    <source>
        <dbReference type="ARBA" id="ARBA00023012"/>
    </source>
</evidence>
<dbReference type="InterPro" id="IPR000014">
    <property type="entry name" value="PAS"/>
</dbReference>
<dbReference type="GO" id="GO:0046983">
    <property type="term" value="F:protein dimerization activity"/>
    <property type="evidence" value="ECO:0007669"/>
    <property type="project" value="InterPro"/>
</dbReference>
<evidence type="ECO:0000259" key="17">
    <source>
        <dbReference type="PROSITE" id="PS50112"/>
    </source>
</evidence>
<comment type="cofactor">
    <cofactor evidence="2">
        <name>[4Fe-4S] cluster</name>
        <dbReference type="ChEBI" id="CHEBI:49883"/>
    </cofactor>
</comment>
<dbReference type="InterPro" id="IPR000700">
    <property type="entry name" value="PAS-assoc_C"/>
</dbReference>
<dbReference type="GO" id="GO:0051539">
    <property type="term" value="F:4 iron, 4 sulfur cluster binding"/>
    <property type="evidence" value="ECO:0007669"/>
    <property type="project" value="UniProtKB-KW"/>
</dbReference>
<dbReference type="GO" id="GO:0005737">
    <property type="term" value="C:cytoplasm"/>
    <property type="evidence" value="ECO:0007669"/>
    <property type="project" value="UniProtKB-SubCell"/>
</dbReference>
<dbReference type="Gene3D" id="3.30.565.10">
    <property type="entry name" value="Histidine kinase-like ATPase, C-terminal domain"/>
    <property type="match status" value="1"/>
</dbReference>
<dbReference type="InterPro" id="IPR036890">
    <property type="entry name" value="HATPase_C_sf"/>
</dbReference>
<dbReference type="SUPFAM" id="SSF55874">
    <property type="entry name" value="ATPase domain of HSP90 chaperone/DNA topoisomerase II/histidine kinase"/>
    <property type="match status" value="1"/>
</dbReference>
<comment type="caution">
    <text evidence="19">The sequence shown here is derived from an EMBL/GenBank/DDBJ whole genome shotgun (WGS) entry which is preliminary data.</text>
</comment>
<evidence type="ECO:0000259" key="18">
    <source>
        <dbReference type="PROSITE" id="PS50113"/>
    </source>
</evidence>
<dbReference type="Gene3D" id="1.20.5.1930">
    <property type="match status" value="1"/>
</dbReference>
<dbReference type="EC" id="2.7.13.3" evidence="4"/>
<gene>
    <name evidence="19" type="ORF">DI565_14530</name>
</gene>
<evidence type="ECO:0000256" key="14">
    <source>
        <dbReference type="ARBA" id="ARBA00024827"/>
    </source>
</evidence>